<gene>
    <name evidence="2" type="ORF">GCM10022419_061130</name>
</gene>
<protein>
    <recommendedName>
        <fullName evidence="4">PrsW family intramembrane metalloprotease</fullName>
    </recommendedName>
</protein>
<keyword evidence="3" id="KW-1185">Reference proteome</keyword>
<reference evidence="3" key="1">
    <citation type="journal article" date="2019" name="Int. J. Syst. Evol. Microbiol.">
        <title>The Global Catalogue of Microorganisms (GCM) 10K type strain sequencing project: providing services to taxonomists for standard genome sequencing and annotation.</title>
        <authorList>
            <consortium name="The Broad Institute Genomics Platform"/>
            <consortium name="The Broad Institute Genome Sequencing Center for Infectious Disease"/>
            <person name="Wu L."/>
            <person name="Ma J."/>
        </authorList>
    </citation>
    <scope>NUCLEOTIDE SEQUENCE [LARGE SCALE GENOMIC DNA]</scope>
    <source>
        <strain evidence="3">JCM 17326</strain>
    </source>
</reference>
<organism evidence="2 3">
    <name type="scientific">Nonomuraea rosea</name>
    <dbReference type="NCBI Taxonomy" id="638574"/>
    <lineage>
        <taxon>Bacteria</taxon>
        <taxon>Bacillati</taxon>
        <taxon>Actinomycetota</taxon>
        <taxon>Actinomycetes</taxon>
        <taxon>Streptosporangiales</taxon>
        <taxon>Streptosporangiaceae</taxon>
        <taxon>Nonomuraea</taxon>
    </lineage>
</organism>
<evidence type="ECO:0000256" key="1">
    <source>
        <dbReference type="SAM" id="Phobius"/>
    </source>
</evidence>
<feature type="transmembrane region" description="Helical" evidence="1">
    <location>
        <begin position="108"/>
        <end position="129"/>
    </location>
</feature>
<feature type="transmembrane region" description="Helical" evidence="1">
    <location>
        <begin position="33"/>
        <end position="54"/>
    </location>
</feature>
<keyword evidence="1" id="KW-0812">Transmembrane</keyword>
<evidence type="ECO:0000313" key="3">
    <source>
        <dbReference type="Proteomes" id="UP001500630"/>
    </source>
</evidence>
<evidence type="ECO:0000313" key="2">
    <source>
        <dbReference type="EMBL" id="GAA3572033.1"/>
    </source>
</evidence>
<dbReference type="InterPro" id="IPR026898">
    <property type="entry name" value="PrsW"/>
</dbReference>
<name>A0ABP6XUL9_9ACTN</name>
<proteinExistence type="predicted"/>
<evidence type="ECO:0008006" key="4">
    <source>
        <dbReference type="Google" id="ProtNLM"/>
    </source>
</evidence>
<sequence>MLALLMAFATACGVLQLAALGSATRTVRLGTLALAVGSGLYGCAMIAVLLQFVYTRSLSALTGRGLNDIVTIAGYTVDPVLEELVKITPLVVIGCRSRARVQWRLTDHLLVGSALGAGFGLMEALLYYGGRSGAALAFP</sequence>
<dbReference type="Pfam" id="PF13367">
    <property type="entry name" value="PrsW-protease"/>
    <property type="match status" value="1"/>
</dbReference>
<dbReference type="EMBL" id="BAABDQ010000014">
    <property type="protein sequence ID" value="GAA3572033.1"/>
    <property type="molecule type" value="Genomic_DNA"/>
</dbReference>
<accession>A0ABP6XUL9</accession>
<keyword evidence="1" id="KW-0472">Membrane</keyword>
<dbReference type="RefSeq" id="WP_345567044.1">
    <property type="nucleotide sequence ID" value="NZ_BAABDQ010000014.1"/>
</dbReference>
<keyword evidence="1" id="KW-1133">Transmembrane helix</keyword>
<comment type="caution">
    <text evidence="2">The sequence shown here is derived from an EMBL/GenBank/DDBJ whole genome shotgun (WGS) entry which is preliminary data.</text>
</comment>
<dbReference type="Proteomes" id="UP001500630">
    <property type="component" value="Unassembled WGS sequence"/>
</dbReference>